<comment type="function">
    <text evidence="8">Transfers a GMP moiety from GTP to Mo-molybdopterin (Mo-MPT) cofactor (Moco or molybdenum cofactor) to form Mo-molybdopterin guanine dinucleotide (Mo-MGD) cofactor.</text>
</comment>
<protein>
    <recommendedName>
        <fullName evidence="8">Probable molybdenum cofactor guanylyltransferase</fullName>
        <shortName evidence="8">MoCo guanylyltransferase</shortName>
        <ecNumber evidence="8">2.7.7.77</ecNumber>
    </recommendedName>
    <alternativeName>
        <fullName evidence="8">GTP:molybdopterin guanylyltransferase</fullName>
    </alternativeName>
    <alternativeName>
        <fullName evidence="8">Mo-MPT guanylyltransferase</fullName>
    </alternativeName>
    <alternativeName>
        <fullName evidence="8">Molybdopterin guanylyltransferase</fullName>
    </alternativeName>
    <alternativeName>
        <fullName evidence="8">Molybdopterin-guanine dinucleotide synthase</fullName>
        <shortName evidence="8">MGD synthase</shortName>
    </alternativeName>
</protein>
<dbReference type="InterPro" id="IPR025877">
    <property type="entry name" value="MobA-like_NTP_Trfase"/>
</dbReference>
<keyword evidence="2 8" id="KW-0808">Transferase</keyword>
<comment type="domain">
    <text evidence="8">The N-terminal domain determines nucleotide recognition and specific binding, while the C-terminal domain determines the specific binding to the target protein.</text>
</comment>
<comment type="caution">
    <text evidence="8">Lacks conserved residue(s) required for the propagation of feature annotation.</text>
</comment>
<evidence type="ECO:0000256" key="2">
    <source>
        <dbReference type="ARBA" id="ARBA00022679"/>
    </source>
</evidence>
<feature type="binding site" evidence="8">
    <location>
        <position position="95"/>
    </location>
    <ligand>
        <name>Mg(2+)</name>
        <dbReference type="ChEBI" id="CHEBI:18420"/>
    </ligand>
</feature>
<dbReference type="Pfam" id="PF12804">
    <property type="entry name" value="NTP_transf_3"/>
    <property type="match status" value="1"/>
</dbReference>
<keyword evidence="10" id="KW-0548">Nucleotidyltransferase</keyword>
<dbReference type="PANTHER" id="PTHR19136:SF81">
    <property type="entry name" value="MOLYBDENUM COFACTOR GUANYLYLTRANSFERASE"/>
    <property type="match status" value="1"/>
</dbReference>
<dbReference type="GO" id="GO:0061603">
    <property type="term" value="F:molybdenum cofactor guanylyltransferase activity"/>
    <property type="evidence" value="ECO:0007669"/>
    <property type="project" value="UniProtKB-EC"/>
</dbReference>
<evidence type="ECO:0000313" key="11">
    <source>
        <dbReference type="Proteomes" id="UP001646157"/>
    </source>
</evidence>
<dbReference type="CDD" id="cd02503">
    <property type="entry name" value="MobA"/>
    <property type="match status" value="1"/>
</dbReference>
<evidence type="ECO:0000313" key="10">
    <source>
        <dbReference type="EMBL" id="MBM7585190.1"/>
    </source>
</evidence>
<keyword evidence="6 8" id="KW-0342">GTP-binding</keyword>
<proteinExistence type="inferred from homology"/>
<organism evidence="10 11">
    <name type="scientific">Rossellomorea pakistanensis</name>
    <dbReference type="NCBI Taxonomy" id="992288"/>
    <lineage>
        <taxon>Bacteria</taxon>
        <taxon>Bacillati</taxon>
        <taxon>Bacillota</taxon>
        <taxon>Bacilli</taxon>
        <taxon>Bacillales</taxon>
        <taxon>Bacillaceae</taxon>
        <taxon>Rossellomorea</taxon>
    </lineage>
</organism>
<keyword evidence="5 8" id="KW-0460">Magnesium</keyword>
<gene>
    <name evidence="8" type="primary">mobA</name>
    <name evidence="10" type="ORF">JOC86_001732</name>
</gene>
<dbReference type="Proteomes" id="UP001646157">
    <property type="component" value="Unassembled WGS sequence"/>
</dbReference>
<comment type="subcellular location">
    <subcellularLocation>
        <location evidence="8">Cytoplasm</location>
    </subcellularLocation>
</comment>
<dbReference type="EMBL" id="JAFBDZ010000002">
    <property type="protein sequence ID" value="MBM7585190.1"/>
    <property type="molecule type" value="Genomic_DNA"/>
</dbReference>
<feature type="binding site" evidence="8">
    <location>
        <begin position="7"/>
        <end position="9"/>
    </location>
    <ligand>
        <name>GTP</name>
        <dbReference type="ChEBI" id="CHEBI:37565"/>
    </ligand>
</feature>
<comment type="caution">
    <text evidence="10">The sequence shown here is derived from an EMBL/GenBank/DDBJ whole genome shotgun (WGS) entry which is preliminary data.</text>
</comment>
<evidence type="ECO:0000256" key="1">
    <source>
        <dbReference type="ARBA" id="ARBA00022490"/>
    </source>
</evidence>
<feature type="binding site" evidence="8">
    <location>
        <position position="19"/>
    </location>
    <ligand>
        <name>GTP</name>
        <dbReference type="ChEBI" id="CHEBI:37565"/>
    </ligand>
</feature>
<dbReference type="RefSeq" id="WP_205170606.1">
    <property type="nucleotide sequence ID" value="NZ_JAFBDZ010000002.1"/>
</dbReference>
<name>A0ABS2NBJ0_9BACI</name>
<comment type="cofactor">
    <cofactor evidence="8">
        <name>Mg(2+)</name>
        <dbReference type="ChEBI" id="CHEBI:18420"/>
    </cofactor>
</comment>
<evidence type="ECO:0000259" key="9">
    <source>
        <dbReference type="Pfam" id="PF12804"/>
    </source>
</evidence>
<comment type="similarity">
    <text evidence="8">Belongs to the MobA family.</text>
</comment>
<evidence type="ECO:0000256" key="3">
    <source>
        <dbReference type="ARBA" id="ARBA00022723"/>
    </source>
</evidence>
<keyword evidence="7 8" id="KW-0501">Molybdenum cofactor biosynthesis</keyword>
<dbReference type="EC" id="2.7.7.77" evidence="8"/>
<evidence type="ECO:0000256" key="8">
    <source>
        <dbReference type="HAMAP-Rule" id="MF_00316"/>
    </source>
</evidence>
<dbReference type="PANTHER" id="PTHR19136">
    <property type="entry name" value="MOLYBDENUM COFACTOR GUANYLYLTRANSFERASE"/>
    <property type="match status" value="1"/>
</dbReference>
<evidence type="ECO:0000256" key="4">
    <source>
        <dbReference type="ARBA" id="ARBA00022741"/>
    </source>
</evidence>
<keyword evidence="3 8" id="KW-0479">Metal-binding</keyword>
<dbReference type="InterPro" id="IPR029044">
    <property type="entry name" value="Nucleotide-diphossugar_trans"/>
</dbReference>
<keyword evidence="4 8" id="KW-0547">Nucleotide-binding</keyword>
<dbReference type="Gene3D" id="3.90.550.10">
    <property type="entry name" value="Spore Coat Polysaccharide Biosynthesis Protein SpsA, Chain A"/>
    <property type="match status" value="1"/>
</dbReference>
<feature type="domain" description="MobA-like NTP transferase" evidence="9">
    <location>
        <begin position="5"/>
        <end position="159"/>
    </location>
</feature>
<dbReference type="InterPro" id="IPR013482">
    <property type="entry name" value="Molybde_CF_guanTrfase"/>
</dbReference>
<evidence type="ECO:0000256" key="5">
    <source>
        <dbReference type="ARBA" id="ARBA00022842"/>
    </source>
</evidence>
<evidence type="ECO:0000256" key="7">
    <source>
        <dbReference type="ARBA" id="ARBA00023150"/>
    </source>
</evidence>
<keyword evidence="11" id="KW-1185">Reference proteome</keyword>
<evidence type="ECO:0000256" key="6">
    <source>
        <dbReference type="ARBA" id="ARBA00023134"/>
    </source>
</evidence>
<keyword evidence="1 8" id="KW-0963">Cytoplasm</keyword>
<accession>A0ABS2NBJ0</accession>
<dbReference type="SUPFAM" id="SSF53448">
    <property type="entry name" value="Nucleotide-diphospho-sugar transferases"/>
    <property type="match status" value="1"/>
</dbReference>
<dbReference type="HAMAP" id="MF_00316">
    <property type="entry name" value="MobA"/>
    <property type="match status" value="1"/>
</dbReference>
<comment type="catalytic activity">
    <reaction evidence="8">
        <text>Mo-molybdopterin + GTP + H(+) = Mo-molybdopterin guanine dinucleotide + diphosphate</text>
        <dbReference type="Rhea" id="RHEA:34243"/>
        <dbReference type="ChEBI" id="CHEBI:15378"/>
        <dbReference type="ChEBI" id="CHEBI:33019"/>
        <dbReference type="ChEBI" id="CHEBI:37565"/>
        <dbReference type="ChEBI" id="CHEBI:71302"/>
        <dbReference type="ChEBI" id="CHEBI:71310"/>
        <dbReference type="EC" id="2.7.7.77"/>
    </reaction>
</comment>
<sequence length="207" mass="23473">MKSVCILAGGKSSRMGQNKSLLSIGDKTVIELIVEELSQVSKDIFVISNDSRPYENLEVRCYPDIHGYQGKGPLAGLLTALIEANGDIVLLTACDMPFVSKDFATELIEMMENNQWDVCLPYFEGRIHPLFAVYHSRILNEVRNCLAQDKLSIKSLLKKVRVKTVTEKDLSKDLAKQLPKILFNMNTPEEYRKAKEIVHVQNDKRPY</sequence>
<feature type="binding site" evidence="8">
    <location>
        <position position="95"/>
    </location>
    <ligand>
        <name>GTP</name>
        <dbReference type="ChEBI" id="CHEBI:37565"/>
    </ligand>
</feature>
<reference evidence="10 11" key="1">
    <citation type="submission" date="2021-01" db="EMBL/GenBank/DDBJ databases">
        <title>Genomic Encyclopedia of Type Strains, Phase IV (KMG-IV): sequencing the most valuable type-strain genomes for metagenomic binning, comparative biology and taxonomic classification.</title>
        <authorList>
            <person name="Goeker M."/>
        </authorList>
    </citation>
    <scope>NUCLEOTIDE SEQUENCE [LARGE SCALE GENOMIC DNA]</scope>
    <source>
        <strain evidence="10 11">DSM 24834</strain>
    </source>
</reference>
<feature type="binding site" evidence="8">
    <location>
        <position position="64"/>
    </location>
    <ligand>
        <name>GTP</name>
        <dbReference type="ChEBI" id="CHEBI:37565"/>
    </ligand>
</feature>